<dbReference type="Gene3D" id="3.30.1120.10">
    <property type="match status" value="1"/>
</dbReference>
<dbReference type="GO" id="GO:0008484">
    <property type="term" value="F:sulfuric ester hydrolase activity"/>
    <property type="evidence" value="ECO:0007669"/>
    <property type="project" value="InterPro"/>
</dbReference>
<keyword evidence="10" id="KW-1185">Reference proteome</keyword>
<dbReference type="InterPro" id="IPR000917">
    <property type="entry name" value="Sulfatase_N"/>
</dbReference>
<accession>T1IPA2</accession>
<dbReference type="GO" id="GO:0046872">
    <property type="term" value="F:metal ion binding"/>
    <property type="evidence" value="ECO:0007669"/>
    <property type="project" value="UniProtKB-KW"/>
</dbReference>
<dbReference type="EnsemblMetazoa" id="SMAR002851-RA">
    <property type="protein sequence ID" value="SMAR002851-PA"/>
    <property type="gene ID" value="SMAR002851"/>
</dbReference>
<keyword evidence="3" id="KW-0479">Metal-binding</keyword>
<evidence type="ECO:0000259" key="8">
    <source>
        <dbReference type="Pfam" id="PF00884"/>
    </source>
</evidence>
<dbReference type="PANTHER" id="PTHR10342:SF274">
    <property type="entry name" value="ARYLSULFATASE B"/>
    <property type="match status" value="1"/>
</dbReference>
<dbReference type="EMBL" id="JH431251">
    <property type="status" value="NOT_ANNOTATED_CDS"/>
    <property type="molecule type" value="Genomic_DNA"/>
</dbReference>
<dbReference type="eggNOG" id="KOG3867">
    <property type="taxonomic scope" value="Eukaryota"/>
</dbReference>
<dbReference type="Proteomes" id="UP000014500">
    <property type="component" value="Unassembled WGS sequence"/>
</dbReference>
<dbReference type="Pfam" id="PF00884">
    <property type="entry name" value="Sulfatase"/>
    <property type="match status" value="1"/>
</dbReference>
<evidence type="ECO:0000256" key="7">
    <source>
        <dbReference type="SAM" id="SignalP"/>
    </source>
</evidence>
<sequence>MQLALQLAVVAFCGALHLSDGKKPHLIFIMGDDMGYNDVGWHNKLFHTPHMDKLAKSGVILEQYYSLPLCTPSRVALMSGIYPSLLGLQRGVLLNQEPYGIPFKYEMIPKRLKEAGYHTHQIGKWHLGYCDRRYTPLSRGFDTHLGSSMAVKKTSIIASVVTIYIQSVKNCTGVDLHDNGEVGFKHAGRYSTELWTERAEEIIHKHDSESPMYIYLAYSGTHFPLQAPEKYFKHCEKEVNQGRKNFCAATAAMDIGIGKVVEALKKKGFYDNSVIFFASDNGASVTFGGNSYPLRGAKNTMWEGGMRVPSFVHSPLLKKTGYVNERLIHEVDWYPTLLHLAGLKPQPGLSGVNQWGTISKDEESKRDEFLYLMDVLGDTVIGAVRKGDWKLITGPGGSPGTVVTEAETVDNTADEKYILHHTLGKDPYDLKDHKSKLFNLKNDPYEQNDLADKEPEKLKELWKLADHYIKISHEAIKLKEDPAGDPENFEDVYTDGWCEAYYDVPDLGPSSSKIHTYP</sequence>
<dbReference type="PhylomeDB" id="T1IPA2"/>
<evidence type="ECO:0000313" key="10">
    <source>
        <dbReference type="Proteomes" id="UP000014500"/>
    </source>
</evidence>
<dbReference type="InterPro" id="IPR047115">
    <property type="entry name" value="ARSB"/>
</dbReference>
<evidence type="ECO:0000256" key="6">
    <source>
        <dbReference type="ARBA" id="ARBA00023180"/>
    </source>
</evidence>
<feature type="domain" description="Sulfatase N-terminal" evidence="8">
    <location>
        <begin position="24"/>
        <end position="342"/>
    </location>
</feature>
<feature type="signal peptide" evidence="7">
    <location>
        <begin position="1"/>
        <end position="21"/>
    </location>
</feature>
<keyword evidence="7" id="KW-0732">Signal</keyword>
<comment type="cofactor">
    <cofactor evidence="1">
        <name>Ca(2+)</name>
        <dbReference type="ChEBI" id="CHEBI:29108"/>
    </cofactor>
</comment>
<protein>
    <recommendedName>
        <fullName evidence="8">Sulfatase N-terminal domain-containing protein</fullName>
    </recommendedName>
</protein>
<evidence type="ECO:0000256" key="2">
    <source>
        <dbReference type="ARBA" id="ARBA00008779"/>
    </source>
</evidence>
<evidence type="ECO:0000256" key="1">
    <source>
        <dbReference type="ARBA" id="ARBA00001913"/>
    </source>
</evidence>
<feature type="chain" id="PRO_5004579389" description="Sulfatase N-terminal domain-containing protein" evidence="7">
    <location>
        <begin position="22"/>
        <end position="518"/>
    </location>
</feature>
<organism evidence="9 10">
    <name type="scientific">Strigamia maritima</name>
    <name type="common">European centipede</name>
    <name type="synonym">Geophilus maritimus</name>
    <dbReference type="NCBI Taxonomy" id="126957"/>
    <lineage>
        <taxon>Eukaryota</taxon>
        <taxon>Metazoa</taxon>
        <taxon>Ecdysozoa</taxon>
        <taxon>Arthropoda</taxon>
        <taxon>Myriapoda</taxon>
        <taxon>Chilopoda</taxon>
        <taxon>Pleurostigmophora</taxon>
        <taxon>Geophilomorpha</taxon>
        <taxon>Linotaeniidae</taxon>
        <taxon>Strigamia</taxon>
    </lineage>
</organism>
<dbReference type="CDD" id="cd16029">
    <property type="entry name" value="4-S"/>
    <property type="match status" value="1"/>
</dbReference>
<dbReference type="InterPro" id="IPR017850">
    <property type="entry name" value="Alkaline_phosphatase_core_sf"/>
</dbReference>
<dbReference type="OMA" id="CEPWIAD"/>
<dbReference type="STRING" id="126957.T1IPA2"/>
<dbReference type="PROSITE" id="PS00149">
    <property type="entry name" value="SULFATASE_2"/>
    <property type="match status" value="1"/>
</dbReference>
<proteinExistence type="inferred from homology"/>
<reference evidence="10" key="1">
    <citation type="submission" date="2011-05" db="EMBL/GenBank/DDBJ databases">
        <authorList>
            <person name="Richards S.R."/>
            <person name="Qu J."/>
            <person name="Jiang H."/>
            <person name="Jhangiani S.N."/>
            <person name="Agravi P."/>
            <person name="Goodspeed R."/>
            <person name="Gross S."/>
            <person name="Mandapat C."/>
            <person name="Jackson L."/>
            <person name="Mathew T."/>
            <person name="Pu L."/>
            <person name="Thornton R."/>
            <person name="Saada N."/>
            <person name="Wilczek-Boney K.B."/>
            <person name="Lee S."/>
            <person name="Kovar C."/>
            <person name="Wu Y."/>
            <person name="Scherer S.E."/>
            <person name="Worley K.C."/>
            <person name="Muzny D.M."/>
            <person name="Gibbs R."/>
        </authorList>
    </citation>
    <scope>NUCLEOTIDE SEQUENCE</scope>
    <source>
        <strain evidence="10">Brora</strain>
    </source>
</reference>
<dbReference type="HOGENOM" id="CLU_006332_10_1_1"/>
<evidence type="ECO:0000256" key="4">
    <source>
        <dbReference type="ARBA" id="ARBA00022801"/>
    </source>
</evidence>
<evidence type="ECO:0000256" key="3">
    <source>
        <dbReference type="ARBA" id="ARBA00022723"/>
    </source>
</evidence>
<dbReference type="AlphaFoldDB" id="T1IPA2"/>
<evidence type="ECO:0000256" key="5">
    <source>
        <dbReference type="ARBA" id="ARBA00022837"/>
    </source>
</evidence>
<keyword evidence="6" id="KW-0325">Glycoprotein</keyword>
<dbReference type="SUPFAM" id="SSF53649">
    <property type="entry name" value="Alkaline phosphatase-like"/>
    <property type="match status" value="1"/>
</dbReference>
<dbReference type="Gene3D" id="3.40.720.10">
    <property type="entry name" value="Alkaline Phosphatase, subunit A"/>
    <property type="match status" value="1"/>
</dbReference>
<keyword evidence="5" id="KW-0106">Calcium</keyword>
<dbReference type="InterPro" id="IPR024607">
    <property type="entry name" value="Sulfatase_CS"/>
</dbReference>
<keyword evidence="4" id="KW-0378">Hydrolase</keyword>
<name>T1IPA2_STRMM</name>
<reference evidence="9" key="2">
    <citation type="submission" date="2015-02" db="UniProtKB">
        <authorList>
            <consortium name="EnsemblMetazoa"/>
        </authorList>
    </citation>
    <scope>IDENTIFICATION</scope>
</reference>
<evidence type="ECO:0000313" key="9">
    <source>
        <dbReference type="EnsemblMetazoa" id="SMAR002851-PA"/>
    </source>
</evidence>
<comment type="similarity">
    <text evidence="2">Belongs to the sulfatase family.</text>
</comment>
<dbReference type="PANTHER" id="PTHR10342">
    <property type="entry name" value="ARYLSULFATASE"/>
    <property type="match status" value="1"/>
</dbReference>